<proteinExistence type="predicted"/>
<dbReference type="NCBIfam" id="TIGR02436">
    <property type="entry name" value="four helix bundle protein"/>
    <property type="match status" value="1"/>
</dbReference>
<reference evidence="1" key="1">
    <citation type="journal article" date="2020" name="mSystems">
        <title>Genome- and Community-Level Interaction Insights into Carbon Utilization and Element Cycling Functions of Hydrothermarchaeota in Hydrothermal Sediment.</title>
        <authorList>
            <person name="Zhou Z."/>
            <person name="Liu Y."/>
            <person name="Xu W."/>
            <person name="Pan J."/>
            <person name="Luo Z.H."/>
            <person name="Li M."/>
        </authorList>
    </citation>
    <scope>NUCLEOTIDE SEQUENCE [LARGE SCALE GENOMIC DNA]</scope>
    <source>
        <strain evidence="1">SpSt-757</strain>
    </source>
</reference>
<dbReference type="EMBL" id="DTGG01000096">
    <property type="protein sequence ID" value="HFZ09100.1"/>
    <property type="molecule type" value="Genomic_DNA"/>
</dbReference>
<protein>
    <submittedName>
        <fullName evidence="1">Four helix bundle protein</fullName>
    </submittedName>
</protein>
<accession>A0A7V3JA24</accession>
<name>A0A7V3JA24_UNCC3</name>
<comment type="caution">
    <text evidence="1">The sequence shown here is derived from an EMBL/GenBank/DDBJ whole genome shotgun (WGS) entry which is preliminary data.</text>
</comment>
<organism evidence="1">
    <name type="scientific">candidate division CPR3 bacterium</name>
    <dbReference type="NCBI Taxonomy" id="2268181"/>
    <lineage>
        <taxon>Bacteria</taxon>
        <taxon>Bacteria division CPR3</taxon>
    </lineage>
</organism>
<gene>
    <name evidence="1" type="ORF">ENV41_03090</name>
</gene>
<dbReference type="Gene3D" id="1.20.1440.60">
    <property type="entry name" value="23S rRNA-intervening sequence"/>
    <property type="match status" value="1"/>
</dbReference>
<evidence type="ECO:0000313" key="1">
    <source>
        <dbReference type="EMBL" id="HFZ09100.1"/>
    </source>
</evidence>
<sequence>MTNETNKTNGWKKGGYQNLIVCQLAVVIYDLNYKFCRQFIKSPRTKEQMEQASRSGKQNIVEASLEKSLKMNIKLTGVARGSFGELLEDYEDFLRVRDLPIWDKDDQRVLEIRQMRIGTNGTNLINKTYGTYFRDKN</sequence>
<dbReference type="InterPro" id="IPR036583">
    <property type="entry name" value="23S_rRNA_IVS_sf"/>
</dbReference>
<dbReference type="AlphaFoldDB" id="A0A7V3JA24"/>
<dbReference type="InterPro" id="IPR012657">
    <property type="entry name" value="23S_rRNA-intervening_sequence"/>
</dbReference>
<dbReference type="SUPFAM" id="SSF158446">
    <property type="entry name" value="IVS-encoded protein-like"/>
    <property type="match status" value="1"/>
</dbReference>